<dbReference type="EMBL" id="CAUJNA010001928">
    <property type="protein sequence ID" value="CAJ1389746.1"/>
    <property type="molecule type" value="Genomic_DNA"/>
</dbReference>
<comment type="caution">
    <text evidence="1">The sequence shown here is derived from an EMBL/GenBank/DDBJ whole genome shotgun (WGS) entry which is preliminary data.</text>
</comment>
<protein>
    <submittedName>
        <fullName evidence="1">Uncharacterized protein</fullName>
    </submittedName>
</protein>
<dbReference type="Proteomes" id="UP001178507">
    <property type="component" value="Unassembled WGS sequence"/>
</dbReference>
<name>A0AA36IL07_9DINO</name>
<gene>
    <name evidence="1" type="ORF">EVOR1521_LOCUS15304</name>
</gene>
<reference evidence="1" key="1">
    <citation type="submission" date="2023-08" db="EMBL/GenBank/DDBJ databases">
        <authorList>
            <person name="Chen Y."/>
            <person name="Shah S."/>
            <person name="Dougan E. K."/>
            <person name="Thang M."/>
            <person name="Chan C."/>
        </authorList>
    </citation>
    <scope>NUCLEOTIDE SEQUENCE</scope>
</reference>
<dbReference type="AlphaFoldDB" id="A0AA36IL07"/>
<keyword evidence="2" id="KW-1185">Reference proteome</keyword>
<proteinExistence type="predicted"/>
<accession>A0AA36IL07</accession>
<evidence type="ECO:0000313" key="2">
    <source>
        <dbReference type="Proteomes" id="UP001178507"/>
    </source>
</evidence>
<organism evidence="1 2">
    <name type="scientific">Effrenium voratum</name>
    <dbReference type="NCBI Taxonomy" id="2562239"/>
    <lineage>
        <taxon>Eukaryota</taxon>
        <taxon>Sar</taxon>
        <taxon>Alveolata</taxon>
        <taxon>Dinophyceae</taxon>
        <taxon>Suessiales</taxon>
        <taxon>Symbiodiniaceae</taxon>
        <taxon>Effrenium</taxon>
    </lineage>
</organism>
<evidence type="ECO:0000313" key="1">
    <source>
        <dbReference type="EMBL" id="CAJ1389746.1"/>
    </source>
</evidence>
<sequence>MCEIIDLEDDDDDDDVILLEPAPAPPRAAFVLCVGVATGDEQLLDFLERRNVSSVLDARERPERHVSQLRRRMGAAGLVFEWCPLSGGSGPARAALAAAALRLAAAARGGGRPCVLFAGEDWRGCGVRARLAQQLCQRGVALRHGEEEEPSAAKKG</sequence>